<evidence type="ECO:0000313" key="1">
    <source>
        <dbReference type="EMBL" id="WPX09209.1"/>
    </source>
</evidence>
<sequence length="66" mass="7780">MKANKNFLLKLIEEIPESQIEEVIDFILFLKHKQDKKLLSDLVSASESSIDFWNNDIDDEVWNRVS</sequence>
<proteinExistence type="predicted"/>
<keyword evidence="2" id="KW-1185">Reference proteome</keyword>
<gene>
    <name evidence="1" type="ORF">SOJ16_000399</name>
</gene>
<protein>
    <submittedName>
        <fullName evidence="1">DUF2281 domain-containing protein</fullName>
    </submittedName>
</protein>
<reference evidence="1 2" key="1">
    <citation type="submission" date="2023-12" db="EMBL/GenBank/DDBJ databases">
        <authorList>
            <person name="Manesh M.J.H."/>
            <person name="Bing R.G."/>
            <person name="Willard D.J."/>
            <person name="Kelly R.M."/>
        </authorList>
    </citation>
    <scope>NUCLEOTIDE SEQUENCE [LARGE SCALE GENOMIC DNA]</scope>
    <source>
        <strain evidence="1 2">DSM 8977</strain>
    </source>
</reference>
<dbReference type="EMBL" id="CP139957">
    <property type="protein sequence ID" value="WPX09209.1"/>
    <property type="molecule type" value="Genomic_DNA"/>
</dbReference>
<organism evidence="1 2">
    <name type="scientific">Anaerocellum danielii</name>
    <dbReference type="NCBI Taxonomy" id="1387557"/>
    <lineage>
        <taxon>Bacteria</taxon>
        <taxon>Bacillati</taxon>
        <taxon>Bacillota</taxon>
        <taxon>Bacillota incertae sedis</taxon>
        <taxon>Caldicellulosiruptorales</taxon>
        <taxon>Caldicellulosiruptoraceae</taxon>
        <taxon>Anaerocellum</taxon>
    </lineage>
</organism>
<name>A0ABZ0U411_9FIRM</name>
<accession>A0ABZ0U411</accession>
<dbReference type="RefSeq" id="WP_045173855.1">
    <property type="nucleotide sequence ID" value="NZ_CP139957.1"/>
</dbReference>
<evidence type="ECO:0000313" key="2">
    <source>
        <dbReference type="Proteomes" id="UP001322744"/>
    </source>
</evidence>
<dbReference type="Proteomes" id="UP001322744">
    <property type="component" value="Chromosome"/>
</dbReference>